<dbReference type="GO" id="GO:0005759">
    <property type="term" value="C:mitochondrial matrix"/>
    <property type="evidence" value="ECO:0007669"/>
    <property type="project" value="UniProtKB-SubCell"/>
</dbReference>
<keyword evidence="9" id="KW-0963">Cytoplasm</keyword>
<sequence>MLHKFRGTLVGALVGDCLGSNYEGVVGTILWGEVTDYTLNRIKDEKEPIPYTDDTAMTRAICKSLTEEKKYDNRSMAKAFVQEFYKEPDRGYGAAVGTVFQRLRDTNPEDVTLPARSQFDGQGSYGNGAAMRISPVALYSLSSSEVQKNAKENALITHAHINGVNGAILQAEAVFRSLPLEPPNLNTDKFIDDLLEVAKKLEQEYEESTCSEEKENSGHVSTSSPPKKPFSYFKKIKEMKELLNKGETLKPETVVETFGNGIRAEEAVPAAIFSFLHKGRVSFQESINYAISLGGDTDTIASMAGAISGAYWGMNEIPELWKSKCEGVEEAVEFANKIFELKKERKDDN</sequence>
<dbReference type="InterPro" id="IPR005502">
    <property type="entry name" value="Ribosyl_crysJ1"/>
</dbReference>
<keyword evidence="8" id="KW-0158">Chromosome</keyword>
<evidence type="ECO:0000256" key="24">
    <source>
        <dbReference type="ARBA" id="ARBA00049015"/>
    </source>
</evidence>
<evidence type="ECO:0000256" key="2">
    <source>
        <dbReference type="ARBA" id="ARBA00004286"/>
    </source>
</evidence>
<evidence type="ECO:0000256" key="16">
    <source>
        <dbReference type="ARBA" id="ARBA00023242"/>
    </source>
</evidence>
<dbReference type="Gene3D" id="1.10.4080.10">
    <property type="entry name" value="ADP-ribosylation/Crystallin J1"/>
    <property type="match status" value="1"/>
</dbReference>
<comment type="caution">
    <text evidence="27">The sequence shown here is derived from an EMBL/GenBank/DDBJ whole genome shotgun (WGS) entry which is preliminary data.</text>
</comment>
<evidence type="ECO:0000256" key="5">
    <source>
        <dbReference type="ARBA" id="ARBA00010702"/>
    </source>
</evidence>
<evidence type="ECO:0000256" key="11">
    <source>
        <dbReference type="ARBA" id="ARBA00022763"/>
    </source>
</evidence>
<dbReference type="GO" id="GO:0004649">
    <property type="term" value="F:poly(ADP-ribose) glycohydrolase activity"/>
    <property type="evidence" value="ECO:0007669"/>
    <property type="project" value="UniProtKB-EC"/>
</dbReference>
<evidence type="ECO:0000256" key="15">
    <source>
        <dbReference type="ARBA" id="ARBA00023204"/>
    </source>
</evidence>
<evidence type="ECO:0000256" key="20">
    <source>
        <dbReference type="ARBA" id="ARBA00042722"/>
    </source>
</evidence>
<evidence type="ECO:0000256" key="22">
    <source>
        <dbReference type="ARBA" id="ARBA00043187"/>
    </source>
</evidence>
<keyword evidence="13 25" id="KW-0460">Magnesium</keyword>
<dbReference type="Pfam" id="PF03747">
    <property type="entry name" value="ADP_ribosyl_GH"/>
    <property type="match status" value="1"/>
</dbReference>
<evidence type="ECO:0000256" key="25">
    <source>
        <dbReference type="PIRSR" id="PIRSR605502-1"/>
    </source>
</evidence>
<evidence type="ECO:0000256" key="1">
    <source>
        <dbReference type="ARBA" id="ARBA00004123"/>
    </source>
</evidence>
<dbReference type="STRING" id="50429.A0A2B4SRB9"/>
<feature type="region of interest" description="Disordered" evidence="26">
    <location>
        <begin position="206"/>
        <end position="227"/>
    </location>
</feature>
<evidence type="ECO:0000256" key="10">
    <source>
        <dbReference type="ARBA" id="ARBA00022723"/>
    </source>
</evidence>
<evidence type="ECO:0000256" key="9">
    <source>
        <dbReference type="ARBA" id="ARBA00022490"/>
    </source>
</evidence>
<keyword evidence="11" id="KW-0227">DNA damage</keyword>
<feature type="binding site" evidence="25">
    <location>
        <position position="296"/>
    </location>
    <ligand>
        <name>Mg(2+)</name>
        <dbReference type="ChEBI" id="CHEBI:18420"/>
        <label>1</label>
    </ligand>
</feature>
<dbReference type="SUPFAM" id="SSF101478">
    <property type="entry name" value="ADP-ribosylglycohydrolase"/>
    <property type="match status" value="1"/>
</dbReference>
<dbReference type="InterPro" id="IPR050792">
    <property type="entry name" value="ADP-ribosylglycohydrolase"/>
</dbReference>
<comment type="cofactor">
    <cofactor evidence="25">
        <name>Mg(2+)</name>
        <dbReference type="ChEBI" id="CHEBI:18420"/>
    </cofactor>
    <text evidence="25">Binds 2 magnesium ions per subunit.</text>
</comment>
<evidence type="ECO:0000256" key="3">
    <source>
        <dbReference type="ARBA" id="ARBA00004305"/>
    </source>
</evidence>
<comment type="subunit">
    <text evidence="6">Monomer.</text>
</comment>
<evidence type="ECO:0000256" key="6">
    <source>
        <dbReference type="ARBA" id="ARBA00011245"/>
    </source>
</evidence>
<evidence type="ECO:0000256" key="23">
    <source>
        <dbReference type="ARBA" id="ARBA00043193"/>
    </source>
</evidence>
<feature type="binding site" evidence="25">
    <location>
        <position position="53"/>
    </location>
    <ligand>
        <name>Mg(2+)</name>
        <dbReference type="ChEBI" id="CHEBI:18420"/>
        <label>1</label>
    </ligand>
</feature>
<keyword evidence="15" id="KW-0234">DNA repair</keyword>
<dbReference type="GO" id="GO:0046872">
    <property type="term" value="F:metal ion binding"/>
    <property type="evidence" value="ECO:0007669"/>
    <property type="project" value="UniProtKB-KW"/>
</dbReference>
<dbReference type="GO" id="GO:0005634">
    <property type="term" value="C:nucleus"/>
    <property type="evidence" value="ECO:0007669"/>
    <property type="project" value="UniProtKB-SubCell"/>
</dbReference>
<evidence type="ECO:0000256" key="26">
    <source>
        <dbReference type="SAM" id="MobiDB-lite"/>
    </source>
</evidence>
<name>A0A2B4SRB9_STYPI</name>
<evidence type="ECO:0000256" key="12">
    <source>
        <dbReference type="ARBA" id="ARBA00022801"/>
    </source>
</evidence>
<dbReference type="AlphaFoldDB" id="A0A2B4SRB9"/>
<dbReference type="FunFam" id="1.10.4080.10:FF:000001">
    <property type="entry name" value="ADP-ribose glycohydrolase ARH3"/>
    <property type="match status" value="1"/>
</dbReference>
<protein>
    <recommendedName>
        <fullName evidence="17">ADP-ribosylhydrolase ARH3</fullName>
        <ecNumber evidence="7">3.2.1.143</ecNumber>
    </recommendedName>
    <alternativeName>
        <fullName evidence="18">ADP-ribose glycohydrolase ARH3</fullName>
    </alternativeName>
    <alternativeName>
        <fullName evidence="19">ADP-ribosylhydrolase 3</fullName>
    </alternativeName>
    <alternativeName>
        <fullName evidence="22">O-acetyl-ADP-ribose deacetylase ARH3</fullName>
    </alternativeName>
    <alternativeName>
        <fullName evidence="23">Poly(ADP-ribose) glycohydrolase ARH3</fullName>
    </alternativeName>
    <alternativeName>
        <fullName evidence="21">[Protein ADP-ribosylarginine] hydrolase-like protein 2</fullName>
    </alternativeName>
    <alternativeName>
        <fullName evidence="20">[Protein ADP-ribosylserine] hydrolase</fullName>
    </alternativeName>
</protein>
<evidence type="ECO:0000256" key="7">
    <source>
        <dbReference type="ARBA" id="ARBA00012255"/>
    </source>
</evidence>
<dbReference type="Proteomes" id="UP000225706">
    <property type="component" value="Unassembled WGS sequence"/>
</dbReference>
<dbReference type="PANTHER" id="PTHR16222:SF24">
    <property type="entry name" value="ADP-RIBOSYLHYDROLASE ARH3"/>
    <property type="match status" value="1"/>
</dbReference>
<dbReference type="PANTHER" id="PTHR16222">
    <property type="entry name" value="ADP-RIBOSYLGLYCOHYDROLASE"/>
    <property type="match status" value="1"/>
</dbReference>
<feature type="binding site" evidence="25">
    <location>
        <position position="52"/>
    </location>
    <ligand>
        <name>Mg(2+)</name>
        <dbReference type="ChEBI" id="CHEBI:18420"/>
        <label>1</label>
    </ligand>
</feature>
<keyword evidence="10 25" id="KW-0479">Metal-binding</keyword>
<dbReference type="InterPro" id="IPR036705">
    <property type="entry name" value="Ribosyl_crysJ1_sf"/>
</dbReference>
<dbReference type="OrthoDB" id="410104at2759"/>
<keyword evidence="14" id="KW-0496">Mitochondrion</keyword>
<keyword evidence="28" id="KW-1185">Reference proteome</keyword>
<feature type="binding site" evidence="25">
    <location>
        <position position="54"/>
    </location>
    <ligand>
        <name>Mg(2+)</name>
        <dbReference type="ChEBI" id="CHEBI:18420"/>
        <label>1</label>
    </ligand>
</feature>
<dbReference type="GO" id="GO:0006281">
    <property type="term" value="P:DNA repair"/>
    <property type="evidence" value="ECO:0007669"/>
    <property type="project" value="UniProtKB-KW"/>
</dbReference>
<evidence type="ECO:0000256" key="21">
    <source>
        <dbReference type="ARBA" id="ARBA00042850"/>
    </source>
</evidence>
<proteinExistence type="inferred from homology"/>
<evidence type="ECO:0000256" key="13">
    <source>
        <dbReference type="ARBA" id="ARBA00022842"/>
    </source>
</evidence>
<comment type="catalytic activity">
    <reaction evidence="24">
        <text>alpha-NAD(+) + H2O = ADP-D-ribose + nicotinamide + H(+)</text>
        <dbReference type="Rhea" id="RHEA:68792"/>
        <dbReference type="ChEBI" id="CHEBI:15377"/>
        <dbReference type="ChEBI" id="CHEBI:15378"/>
        <dbReference type="ChEBI" id="CHEBI:17154"/>
        <dbReference type="ChEBI" id="CHEBI:57967"/>
        <dbReference type="ChEBI" id="CHEBI:77017"/>
    </reaction>
</comment>
<feature type="binding site" evidence="25">
    <location>
        <position position="298"/>
    </location>
    <ligand>
        <name>Mg(2+)</name>
        <dbReference type="ChEBI" id="CHEBI:18420"/>
        <label>1</label>
    </ligand>
</feature>
<organism evidence="27 28">
    <name type="scientific">Stylophora pistillata</name>
    <name type="common">Smooth cauliflower coral</name>
    <dbReference type="NCBI Taxonomy" id="50429"/>
    <lineage>
        <taxon>Eukaryota</taxon>
        <taxon>Metazoa</taxon>
        <taxon>Cnidaria</taxon>
        <taxon>Anthozoa</taxon>
        <taxon>Hexacorallia</taxon>
        <taxon>Scleractinia</taxon>
        <taxon>Astrocoeniina</taxon>
        <taxon>Pocilloporidae</taxon>
        <taxon>Stylophora</taxon>
    </lineage>
</organism>
<keyword evidence="12 27" id="KW-0378">Hydrolase</keyword>
<accession>A0A2B4SRB9</accession>
<comment type="subcellular location">
    <subcellularLocation>
        <location evidence="2">Chromosome</location>
    </subcellularLocation>
    <subcellularLocation>
        <location evidence="4">Cytoplasm</location>
    </subcellularLocation>
    <subcellularLocation>
        <location evidence="3">Mitochondrion matrix</location>
    </subcellularLocation>
    <subcellularLocation>
        <location evidence="1">Nucleus</location>
    </subcellularLocation>
</comment>
<reference evidence="28" key="1">
    <citation type="journal article" date="2017" name="bioRxiv">
        <title>Comparative analysis of the genomes of Stylophora pistillata and Acropora digitifera provides evidence for extensive differences between species of corals.</title>
        <authorList>
            <person name="Voolstra C.R."/>
            <person name="Li Y."/>
            <person name="Liew Y.J."/>
            <person name="Baumgarten S."/>
            <person name="Zoccola D."/>
            <person name="Flot J.-F."/>
            <person name="Tambutte S."/>
            <person name="Allemand D."/>
            <person name="Aranda M."/>
        </authorList>
    </citation>
    <scope>NUCLEOTIDE SEQUENCE [LARGE SCALE GENOMIC DNA]</scope>
</reference>
<gene>
    <name evidence="27" type="primary">Adprhl2</name>
    <name evidence="27" type="ORF">AWC38_SpisGene4123</name>
</gene>
<evidence type="ECO:0000256" key="14">
    <source>
        <dbReference type="ARBA" id="ARBA00023128"/>
    </source>
</evidence>
<evidence type="ECO:0000313" key="28">
    <source>
        <dbReference type="Proteomes" id="UP000225706"/>
    </source>
</evidence>
<keyword evidence="16" id="KW-0539">Nucleus</keyword>
<evidence type="ECO:0000256" key="8">
    <source>
        <dbReference type="ARBA" id="ARBA00022454"/>
    </source>
</evidence>
<dbReference type="GO" id="GO:0005694">
    <property type="term" value="C:chromosome"/>
    <property type="evidence" value="ECO:0007669"/>
    <property type="project" value="UniProtKB-SubCell"/>
</dbReference>
<evidence type="ECO:0000256" key="19">
    <source>
        <dbReference type="ARBA" id="ARBA00042471"/>
    </source>
</evidence>
<evidence type="ECO:0000256" key="4">
    <source>
        <dbReference type="ARBA" id="ARBA00004496"/>
    </source>
</evidence>
<evidence type="ECO:0000256" key="18">
    <source>
        <dbReference type="ARBA" id="ARBA00042398"/>
    </source>
</evidence>
<evidence type="ECO:0000313" key="27">
    <source>
        <dbReference type="EMBL" id="PFX31037.1"/>
    </source>
</evidence>
<dbReference type="GO" id="GO:0140290">
    <property type="term" value="P:peptidyl-serine ADP-deribosylation"/>
    <property type="evidence" value="ECO:0007669"/>
    <property type="project" value="UniProtKB-ARBA"/>
</dbReference>
<comment type="similarity">
    <text evidence="5">Belongs to the ADP-ribosylglycohydrolase family.</text>
</comment>
<feature type="binding site" evidence="25">
    <location>
        <position position="299"/>
    </location>
    <ligand>
        <name>Mg(2+)</name>
        <dbReference type="ChEBI" id="CHEBI:18420"/>
        <label>1</label>
    </ligand>
</feature>
<dbReference type="EC" id="3.2.1.143" evidence="7"/>
<dbReference type="EMBL" id="LSMT01000041">
    <property type="protein sequence ID" value="PFX31037.1"/>
    <property type="molecule type" value="Genomic_DNA"/>
</dbReference>
<evidence type="ECO:0000256" key="17">
    <source>
        <dbReference type="ARBA" id="ARBA00041057"/>
    </source>
</evidence>